<comment type="similarity">
    <text evidence="1">Belongs to the Mu gp47/PBSX XkdT family.</text>
</comment>
<reference evidence="3" key="2">
    <citation type="submission" date="2018-07" db="EMBL/GenBank/DDBJ databases">
        <authorList>
            <consortium name="NCBI Pathogen Detection Project"/>
        </authorList>
    </citation>
    <scope>NUCLEOTIDE SEQUENCE</scope>
    <source>
        <strain evidence="3">Salmonella enterica</strain>
    </source>
</reference>
<accession>A0A702VU99</accession>
<dbReference type="InterPro" id="IPR017880">
    <property type="entry name" value="KilA_N"/>
</dbReference>
<gene>
    <name evidence="3" type="ORF">G0E07_09030</name>
</gene>
<evidence type="ECO:0000313" key="3">
    <source>
        <dbReference type="EMBL" id="HAC7016348.1"/>
    </source>
</evidence>
<dbReference type="EMBL" id="DAAMJZ010000013">
    <property type="protein sequence ID" value="HAC7016348.1"/>
    <property type="molecule type" value="Genomic_DNA"/>
</dbReference>
<evidence type="ECO:0000256" key="1">
    <source>
        <dbReference type="ARBA" id="ARBA00038087"/>
    </source>
</evidence>
<dbReference type="SMART" id="SM01252">
    <property type="entry name" value="KilA-N"/>
    <property type="match status" value="1"/>
</dbReference>
<dbReference type="PANTHER" id="PTHR37829:SF3">
    <property type="entry name" value="PROTEIN JAYE-RELATED"/>
    <property type="match status" value="1"/>
</dbReference>
<evidence type="ECO:0000259" key="2">
    <source>
        <dbReference type="PROSITE" id="PS51301"/>
    </source>
</evidence>
<sequence>MNNLMVIDGIEVRRDVHGRYCLNDLHRAAGGEQKYRPKYWLDNKQTRELIEQLFTEGGIPSSEQNQSVRFFQGGSDTRSLVRAPVNTIRGGAEQGTYVCKELVFAYAMWISPSFHLKVIRTFDRIAGTPEIPAGTQIQRDDQVTFTTLQTVKASGGLLRVPVIADVAGTAGNTDDGTALRLGTPITGIPSTGYADTLTGGADTEEPETWRARVMERYYWIPQGGADPDYVIWAKEIAGITRAWTFRHYKGTGTVGVMVATSNPVNPAPGDDLVKAVRDHILPLAPVAGGGLFVFAATEKSIPVTVALAKDTPEIRTAIIAELNALMLRDGAPSGKIYVSRISEAISLATGEVAHQLRVPAADVVLGKTELPVLGNITWATYTGENG</sequence>
<feature type="domain" description="KilA-N" evidence="2">
    <location>
        <begin position="1"/>
        <end position="125"/>
    </location>
</feature>
<dbReference type="Pfam" id="PF04383">
    <property type="entry name" value="KilA-N"/>
    <property type="match status" value="1"/>
</dbReference>
<name>A0A702VU99_SALET</name>
<dbReference type="AlphaFoldDB" id="A0A702VU99"/>
<proteinExistence type="inferred from homology"/>
<dbReference type="Pfam" id="PF26078">
    <property type="entry name" value="Baseplate_J_M"/>
    <property type="match status" value="1"/>
</dbReference>
<dbReference type="PANTHER" id="PTHR37829">
    <property type="entry name" value="PHAGE-LIKE ELEMENT PBSX PROTEIN XKDT"/>
    <property type="match status" value="1"/>
</dbReference>
<dbReference type="InterPro" id="IPR018004">
    <property type="entry name" value="KilA/APSES_HTH"/>
</dbReference>
<organism evidence="3">
    <name type="scientific">Salmonella enterica subsp. enterica serovar Napoli</name>
    <dbReference type="NCBI Taxonomy" id="1151001"/>
    <lineage>
        <taxon>Bacteria</taxon>
        <taxon>Pseudomonadati</taxon>
        <taxon>Pseudomonadota</taxon>
        <taxon>Gammaproteobacteria</taxon>
        <taxon>Enterobacterales</taxon>
        <taxon>Enterobacteriaceae</taxon>
        <taxon>Salmonella</taxon>
    </lineage>
</organism>
<dbReference type="PROSITE" id="PS51301">
    <property type="entry name" value="KILA_N"/>
    <property type="match status" value="1"/>
</dbReference>
<reference evidence="3" key="1">
    <citation type="journal article" date="2018" name="Genome Biol.">
        <title>SKESA: strategic k-mer extension for scrupulous assemblies.</title>
        <authorList>
            <person name="Souvorov A."/>
            <person name="Agarwala R."/>
            <person name="Lipman D.J."/>
        </authorList>
    </citation>
    <scope>NUCLEOTIDE SEQUENCE</scope>
    <source>
        <strain evidence="3">Salmonella enterica</strain>
    </source>
</reference>
<dbReference type="Pfam" id="PF26079">
    <property type="entry name" value="Baseplate_J_C"/>
    <property type="match status" value="1"/>
</dbReference>
<dbReference type="InterPro" id="IPR058530">
    <property type="entry name" value="Baseplate_J-like_C"/>
</dbReference>
<protein>
    <recommendedName>
        <fullName evidence="2">KilA-N domain-containing protein</fullName>
    </recommendedName>
</protein>
<dbReference type="InterPro" id="IPR058531">
    <property type="entry name" value="Baseplate_J_M"/>
</dbReference>
<comment type="caution">
    <text evidence="3">The sequence shown here is derived from an EMBL/GenBank/DDBJ whole genome shotgun (WGS) entry which is preliminary data.</text>
</comment>
<dbReference type="InterPro" id="IPR052399">
    <property type="entry name" value="Phage_Baseplate_Assmbl_Protein"/>
</dbReference>